<gene>
    <name evidence="2" type="ORF">HMPREF9488_03326</name>
</gene>
<dbReference type="HOGENOM" id="CLU_843887_0_0_9"/>
<dbReference type="eggNOG" id="COG0608">
    <property type="taxonomic scope" value="Bacteria"/>
</dbReference>
<evidence type="ECO:0000313" key="2">
    <source>
        <dbReference type="EMBL" id="EFW03635.1"/>
    </source>
</evidence>
<dbReference type="GO" id="GO:0004527">
    <property type="term" value="F:exonuclease activity"/>
    <property type="evidence" value="ECO:0007669"/>
    <property type="project" value="UniProtKB-KW"/>
</dbReference>
<dbReference type="Gene3D" id="3.90.1640.30">
    <property type="match status" value="1"/>
</dbReference>
<proteinExistence type="predicted"/>
<dbReference type="RefSeq" id="WP_008790408.1">
    <property type="nucleotide sequence ID" value="NZ_GL636582.1"/>
</dbReference>
<reference evidence="2 3" key="1">
    <citation type="submission" date="2010-12" db="EMBL/GenBank/DDBJ databases">
        <title>The Genome Sequence of Coprobacillus sp. strain 29_1.</title>
        <authorList>
            <consortium name="The Broad Institute Genome Sequencing Platform"/>
            <person name="Earl A."/>
            <person name="Ward D."/>
            <person name="Feldgarden M."/>
            <person name="Gevers D."/>
            <person name="Daigneault M."/>
            <person name="Sibley C.D."/>
            <person name="White A."/>
            <person name="Strauss J."/>
            <person name="Allen-Vercoe E."/>
            <person name="Young S.K."/>
            <person name="Zeng Q."/>
            <person name="Gargeya S."/>
            <person name="Fitzgerald M."/>
            <person name="Haas B."/>
            <person name="Abouelleil A."/>
            <person name="Alvarado L."/>
            <person name="Arachchi H.M."/>
            <person name="Berlin A."/>
            <person name="Brown A."/>
            <person name="Chapman S.B."/>
            <person name="Chen Z."/>
            <person name="Dunbar C."/>
            <person name="Freedman E."/>
            <person name="Gearin G."/>
            <person name="Gellesch M."/>
            <person name="Goldberg J."/>
            <person name="Griggs A."/>
            <person name="Gujja S."/>
            <person name="Heilman E."/>
            <person name="Heiman D."/>
            <person name="Howarth C."/>
            <person name="Larson L."/>
            <person name="Lui A."/>
            <person name="MacDonald P.J.P."/>
            <person name="Mehta T."/>
            <person name="Montmayeur A."/>
            <person name="Murphy C."/>
            <person name="Neiman D."/>
            <person name="Pearson M."/>
            <person name="Priest M."/>
            <person name="Roberts A."/>
            <person name="Saif S."/>
            <person name="Shea T."/>
            <person name="Shenoy N."/>
            <person name="Sisk P."/>
            <person name="Stolte C."/>
            <person name="Sykes S."/>
            <person name="White J."/>
            <person name="Yandava C."/>
            <person name="Nusbaum C."/>
            <person name="Birren B."/>
        </authorList>
    </citation>
    <scope>NUCLEOTIDE SEQUENCE [LARGE SCALE GENOMIC DNA]</scope>
    <source>
        <strain evidence="2 3">29_1</strain>
    </source>
</reference>
<dbReference type="SUPFAM" id="SSF64182">
    <property type="entry name" value="DHH phosphoesterases"/>
    <property type="match status" value="1"/>
</dbReference>
<evidence type="ECO:0000313" key="3">
    <source>
        <dbReference type="Proteomes" id="UP000003157"/>
    </source>
</evidence>
<dbReference type="STRING" id="100884.GCA_000269565_03642"/>
<dbReference type="InterPro" id="IPR051673">
    <property type="entry name" value="SSDNA_exonuclease_RecJ"/>
</dbReference>
<protein>
    <recommendedName>
        <fullName evidence="1">DDH domain-containing protein</fullName>
    </recommendedName>
</protein>
<comment type="caution">
    <text evidence="2">The sequence shown here is derived from an EMBL/GenBank/DDBJ whole genome shotgun (WGS) entry which is preliminary data.</text>
</comment>
<dbReference type="Pfam" id="PF01368">
    <property type="entry name" value="DHH"/>
    <property type="match status" value="1"/>
</dbReference>
<dbReference type="InterPro" id="IPR001667">
    <property type="entry name" value="DDH_dom"/>
</dbReference>
<dbReference type="PANTHER" id="PTHR30255:SF2">
    <property type="entry name" value="SINGLE-STRANDED-DNA-SPECIFIC EXONUCLEASE RECJ"/>
    <property type="match status" value="1"/>
</dbReference>
<keyword evidence="3" id="KW-1185">Reference proteome</keyword>
<dbReference type="PANTHER" id="PTHR30255">
    <property type="entry name" value="SINGLE-STRANDED-DNA-SPECIFIC EXONUCLEASE RECJ"/>
    <property type="match status" value="1"/>
</dbReference>
<dbReference type="InterPro" id="IPR038763">
    <property type="entry name" value="DHH_sf"/>
</dbReference>
<dbReference type="AlphaFoldDB" id="E7GEF4"/>
<evidence type="ECO:0000259" key="1">
    <source>
        <dbReference type="Pfam" id="PF01368"/>
    </source>
</evidence>
<organism evidence="2 3">
    <name type="scientific">Coprobacillus cateniformis</name>
    <dbReference type="NCBI Taxonomy" id="100884"/>
    <lineage>
        <taxon>Bacteria</taxon>
        <taxon>Bacillati</taxon>
        <taxon>Bacillota</taxon>
        <taxon>Erysipelotrichia</taxon>
        <taxon>Erysipelotrichales</taxon>
        <taxon>Coprobacillaceae</taxon>
        <taxon>Coprobacillus</taxon>
    </lineage>
</organism>
<name>E7GEF4_9FIRM</name>
<dbReference type="EMBL" id="ADKX01000046">
    <property type="protein sequence ID" value="EFW03635.1"/>
    <property type="molecule type" value="Genomic_DNA"/>
</dbReference>
<sequence length="329" mass="37099">MKWKKYNKISGLHVCPQMDMYLTSCGFTKASAYYLTHPCEMHDKYLLHDLREVVHAIGEFIKNNKKIVIIGDYDADGVTSTSCLYLTLDYCGACVEYLIPHRVKNGYGLSHALVDDAIAINADVILTCDNGISALEAIRYAKSKGIIVIVTDHHTPGETLPIADYIVHPALGDYPFSNISGCQTAYKLCLGIIEECSPLKDKKLIKKAMRRKEFQLKDYLFQLSAISIVTDVMPLASIDEDTAKVNENRKWLMDGIEMIKKNPDWRIQMMLKELGVNQKTFEETSIGFYVGPCLNAVGRLTDAGKAVQFLTAQTKEEDKKKIFIYVLYQ</sequence>
<dbReference type="Proteomes" id="UP000003157">
    <property type="component" value="Unassembled WGS sequence"/>
</dbReference>
<accession>E7GEF4</accession>
<feature type="domain" description="DDH" evidence="1">
    <location>
        <begin position="66"/>
        <end position="194"/>
    </location>
</feature>